<evidence type="ECO:0000256" key="1">
    <source>
        <dbReference type="SAM" id="MobiDB-lite"/>
    </source>
</evidence>
<feature type="compositionally biased region" description="Low complexity" evidence="1">
    <location>
        <begin position="56"/>
        <end position="66"/>
    </location>
</feature>
<dbReference type="EMBL" id="HBNR01028639">
    <property type="protein sequence ID" value="CAE4581781.1"/>
    <property type="molecule type" value="Transcribed_RNA"/>
</dbReference>
<dbReference type="AlphaFoldDB" id="A0A7S4V7T3"/>
<organism evidence="2">
    <name type="scientific">Alexandrium monilatum</name>
    <dbReference type="NCBI Taxonomy" id="311494"/>
    <lineage>
        <taxon>Eukaryota</taxon>
        <taxon>Sar</taxon>
        <taxon>Alveolata</taxon>
        <taxon>Dinophyceae</taxon>
        <taxon>Gonyaulacales</taxon>
        <taxon>Pyrocystaceae</taxon>
        <taxon>Alexandrium</taxon>
    </lineage>
</organism>
<accession>A0A7S4V7T3</accession>
<reference evidence="2" key="1">
    <citation type="submission" date="2021-01" db="EMBL/GenBank/DDBJ databases">
        <authorList>
            <person name="Corre E."/>
            <person name="Pelletier E."/>
            <person name="Niang G."/>
            <person name="Scheremetjew M."/>
            <person name="Finn R."/>
            <person name="Kale V."/>
            <person name="Holt S."/>
            <person name="Cochrane G."/>
            <person name="Meng A."/>
            <person name="Brown T."/>
            <person name="Cohen L."/>
        </authorList>
    </citation>
    <scope>NUCLEOTIDE SEQUENCE</scope>
    <source>
        <strain evidence="2">CCMP3105</strain>
    </source>
</reference>
<gene>
    <name evidence="2" type="ORF">AMON00008_LOCUS19488</name>
</gene>
<sequence length="121" mass="12491">MGNLDVEEVIERHVAALLLQGQGDGADESAQYRRAHVLPRVSPLLKEAVLQALPAPLLGPQVPPGARSRVPEPRVGPAAARLGRQRSGGLKPQGGAGDGGALDPLELACDSTQADGRLSPL</sequence>
<name>A0A7S4V7T3_9DINO</name>
<protein>
    <submittedName>
        <fullName evidence="2">Uncharacterized protein</fullName>
    </submittedName>
</protein>
<feature type="region of interest" description="Disordered" evidence="1">
    <location>
        <begin position="56"/>
        <end position="121"/>
    </location>
</feature>
<proteinExistence type="predicted"/>
<evidence type="ECO:0000313" key="2">
    <source>
        <dbReference type="EMBL" id="CAE4581781.1"/>
    </source>
</evidence>
<feature type="compositionally biased region" description="Gly residues" evidence="1">
    <location>
        <begin position="91"/>
        <end position="100"/>
    </location>
</feature>